<name>A0ACB8ENP5_9SAUR</name>
<dbReference type="Proteomes" id="UP000827872">
    <property type="component" value="Linkage Group LG07"/>
</dbReference>
<gene>
    <name evidence="1" type="ORF">K3G42_004958</name>
</gene>
<comment type="caution">
    <text evidence="1">The sequence shown here is derived from an EMBL/GenBank/DDBJ whole genome shotgun (WGS) entry which is preliminary data.</text>
</comment>
<evidence type="ECO:0000313" key="2">
    <source>
        <dbReference type="Proteomes" id="UP000827872"/>
    </source>
</evidence>
<protein>
    <submittedName>
        <fullName evidence="1">Uncharacterized protein</fullName>
    </submittedName>
</protein>
<accession>A0ACB8ENP5</accession>
<organism evidence="1 2">
    <name type="scientific">Sphaerodactylus townsendi</name>
    <dbReference type="NCBI Taxonomy" id="933632"/>
    <lineage>
        <taxon>Eukaryota</taxon>
        <taxon>Metazoa</taxon>
        <taxon>Chordata</taxon>
        <taxon>Craniata</taxon>
        <taxon>Vertebrata</taxon>
        <taxon>Euteleostomi</taxon>
        <taxon>Lepidosauria</taxon>
        <taxon>Squamata</taxon>
        <taxon>Bifurcata</taxon>
        <taxon>Gekkota</taxon>
        <taxon>Sphaerodactylidae</taxon>
        <taxon>Sphaerodactylus</taxon>
    </lineage>
</organism>
<keyword evidence="2" id="KW-1185">Reference proteome</keyword>
<sequence>MSSSRGVNWTPEEVEVMLQAVLSRGLAPTLIGSGKAPNRKLYAGVSKAMARKGHTRNPTQVQNKWKALKKEFFKATAAFQGEPTTVGWPKHYSLMPEAWLMAGRPDPATNRKGGSTACSSREEMGSQEAIHKEVGTEEETSSRSVEVPERRDSDTPRERDTEEDRDLERRLAVVERWLKKRKGAAKRLLAKQRAAEQAGQ</sequence>
<proteinExistence type="predicted"/>
<reference evidence="1" key="1">
    <citation type="submission" date="2021-08" db="EMBL/GenBank/DDBJ databases">
        <title>The first chromosome-level gecko genome reveals the dynamic sex chromosomes of Neotropical dwarf geckos (Sphaerodactylidae: Sphaerodactylus).</title>
        <authorList>
            <person name="Pinto B.J."/>
            <person name="Keating S.E."/>
            <person name="Gamble T."/>
        </authorList>
    </citation>
    <scope>NUCLEOTIDE SEQUENCE</scope>
    <source>
        <strain evidence="1">TG3544</strain>
    </source>
</reference>
<dbReference type="EMBL" id="CM037620">
    <property type="protein sequence ID" value="KAH7994384.1"/>
    <property type="molecule type" value="Genomic_DNA"/>
</dbReference>
<evidence type="ECO:0000313" key="1">
    <source>
        <dbReference type="EMBL" id="KAH7994384.1"/>
    </source>
</evidence>